<reference evidence="1" key="1">
    <citation type="submission" date="2014-08" db="EMBL/GenBank/DDBJ databases">
        <title>High prevalence of clonal-related extended-spectrum cephalosporin-resistant Salmonella enterica serovar Enteritidis in Republic of Korea: a microbiological, molecular, and epidemiological study.</title>
        <authorList>
            <person name="Kim J.S."/>
            <person name="Jeon S.-E."/>
            <person name="Kim S.-J."/>
            <person name="Lee D.-Y."/>
            <person name="Chung G.T."/>
            <person name="Yoo C.-K."/>
            <person name="Kim J."/>
        </authorList>
    </citation>
    <scope>NUCLEOTIDE SEQUENCE</scope>
    <source>
        <strain evidence="1">SEN110055</strain>
        <plasmid evidence="1">pSEN110055</plasmid>
    </source>
</reference>
<keyword evidence="1" id="KW-0614">Plasmid</keyword>
<protein>
    <submittedName>
        <fullName evidence="1">Uncharacterized protein</fullName>
    </submittedName>
</protein>
<proteinExistence type="predicted"/>
<dbReference type="EMBL" id="KM396300">
    <property type="protein sequence ID" value="AKB10542.1"/>
    <property type="molecule type" value="Genomic_DNA"/>
</dbReference>
<gene>
    <name evidence="1" type="ORF">pSEN110055_180</name>
</gene>
<sequence>MAVRGSSNYYQIYRIQRRHWIRHGEITGLSKQQTEAMIEEIIARTPGVIERVSGLLPDQFPQQLAESIFDGMRQQCRRLAEK</sequence>
<organism evidence="1">
    <name type="scientific">Salmonella enteritidis</name>
    <dbReference type="NCBI Taxonomy" id="149539"/>
    <lineage>
        <taxon>Bacteria</taxon>
        <taxon>Pseudomonadati</taxon>
        <taxon>Pseudomonadota</taxon>
        <taxon>Gammaproteobacteria</taxon>
        <taxon>Enterobacterales</taxon>
        <taxon>Enterobacteriaceae</taxon>
        <taxon>Salmonella</taxon>
    </lineage>
</organism>
<name>A0A1B0QZ48_SALEN</name>
<geneLocation type="plasmid" evidence="1">
    <name>pSEN110055</name>
</geneLocation>
<accession>A0A1B0QZ48</accession>
<dbReference type="AlphaFoldDB" id="A0A1B0QZ48"/>
<evidence type="ECO:0000313" key="1">
    <source>
        <dbReference type="EMBL" id="AKB10542.1"/>
    </source>
</evidence>